<dbReference type="AlphaFoldDB" id="A0A9X1NRK3"/>
<name>A0A9X1NRK3_9HYPH</name>
<dbReference type="InterPro" id="IPR003594">
    <property type="entry name" value="HATPase_dom"/>
</dbReference>
<dbReference type="SMART" id="SM00448">
    <property type="entry name" value="REC"/>
    <property type="match status" value="1"/>
</dbReference>
<gene>
    <name evidence="7" type="ORF">LRX75_03150</name>
</gene>
<dbReference type="Gene3D" id="3.40.50.2300">
    <property type="match status" value="1"/>
</dbReference>
<evidence type="ECO:0000256" key="4">
    <source>
        <dbReference type="PROSITE-ProRule" id="PRU00169"/>
    </source>
</evidence>
<dbReference type="InterPro" id="IPR036097">
    <property type="entry name" value="HisK_dim/P_sf"/>
</dbReference>
<keyword evidence="8" id="KW-1185">Reference proteome</keyword>
<evidence type="ECO:0000256" key="1">
    <source>
        <dbReference type="ARBA" id="ARBA00000085"/>
    </source>
</evidence>
<dbReference type="InterPro" id="IPR011006">
    <property type="entry name" value="CheY-like_superfamily"/>
</dbReference>
<dbReference type="CDD" id="cd00082">
    <property type="entry name" value="HisKA"/>
    <property type="match status" value="1"/>
</dbReference>
<evidence type="ECO:0000256" key="3">
    <source>
        <dbReference type="ARBA" id="ARBA00022553"/>
    </source>
</evidence>
<protein>
    <recommendedName>
        <fullName evidence="2">histidine kinase</fullName>
        <ecNumber evidence="2">2.7.13.3</ecNumber>
    </recommendedName>
</protein>
<dbReference type="InterPro" id="IPR005467">
    <property type="entry name" value="His_kinase_dom"/>
</dbReference>
<dbReference type="Pfam" id="PF00512">
    <property type="entry name" value="HisKA"/>
    <property type="match status" value="1"/>
</dbReference>
<dbReference type="EMBL" id="JAJOZR010000001">
    <property type="protein sequence ID" value="MCD7108033.1"/>
    <property type="molecule type" value="Genomic_DNA"/>
</dbReference>
<dbReference type="SUPFAM" id="SSF55874">
    <property type="entry name" value="ATPase domain of HSP90 chaperone/DNA topoisomerase II/histidine kinase"/>
    <property type="match status" value="1"/>
</dbReference>
<dbReference type="Gene3D" id="1.10.287.130">
    <property type="match status" value="1"/>
</dbReference>
<dbReference type="Proteomes" id="UP001139089">
    <property type="component" value="Unassembled WGS sequence"/>
</dbReference>
<dbReference type="InterPro" id="IPR036890">
    <property type="entry name" value="HATPase_C_sf"/>
</dbReference>
<dbReference type="SUPFAM" id="SSF55785">
    <property type="entry name" value="PYP-like sensor domain (PAS domain)"/>
    <property type="match status" value="1"/>
</dbReference>
<feature type="modified residue" description="4-aspartylphosphate" evidence="4">
    <location>
        <position position="505"/>
    </location>
</feature>
<dbReference type="GO" id="GO:0005524">
    <property type="term" value="F:ATP binding"/>
    <property type="evidence" value="ECO:0007669"/>
    <property type="project" value="UniProtKB-KW"/>
</dbReference>
<dbReference type="Pfam" id="PF02518">
    <property type="entry name" value="HATPase_c"/>
    <property type="match status" value="1"/>
</dbReference>
<dbReference type="InterPro" id="IPR035965">
    <property type="entry name" value="PAS-like_dom_sf"/>
</dbReference>
<evidence type="ECO:0000313" key="8">
    <source>
        <dbReference type="Proteomes" id="UP001139089"/>
    </source>
</evidence>
<dbReference type="SUPFAM" id="SSF52172">
    <property type="entry name" value="CheY-like"/>
    <property type="match status" value="1"/>
</dbReference>
<feature type="domain" description="Histidine kinase" evidence="5">
    <location>
        <begin position="212"/>
        <end position="435"/>
    </location>
</feature>
<evidence type="ECO:0000259" key="6">
    <source>
        <dbReference type="PROSITE" id="PS50110"/>
    </source>
</evidence>
<comment type="caution">
    <text evidence="7">The sequence shown here is derived from an EMBL/GenBank/DDBJ whole genome shotgun (WGS) entry which is preliminary data.</text>
</comment>
<comment type="catalytic activity">
    <reaction evidence="1">
        <text>ATP + protein L-histidine = ADP + protein N-phospho-L-histidine.</text>
        <dbReference type="EC" id="2.7.13.3"/>
    </reaction>
</comment>
<feature type="domain" description="Response regulatory" evidence="6">
    <location>
        <begin position="455"/>
        <end position="570"/>
    </location>
</feature>
<dbReference type="InterPro" id="IPR001789">
    <property type="entry name" value="Sig_transdc_resp-reg_receiver"/>
</dbReference>
<proteinExistence type="predicted"/>
<dbReference type="SUPFAM" id="SSF47384">
    <property type="entry name" value="Homodimeric domain of signal transducing histidine kinase"/>
    <property type="match status" value="1"/>
</dbReference>
<reference evidence="7" key="1">
    <citation type="submission" date="2021-12" db="EMBL/GenBank/DDBJ databases">
        <authorList>
            <person name="Li Y."/>
        </authorList>
    </citation>
    <scope>NUCLEOTIDE SEQUENCE</scope>
    <source>
        <strain evidence="7">DKSPLA3</strain>
    </source>
</reference>
<dbReference type="Gene3D" id="3.30.450.20">
    <property type="entry name" value="PAS domain"/>
    <property type="match status" value="1"/>
</dbReference>
<dbReference type="SMART" id="SM00388">
    <property type="entry name" value="HisKA"/>
    <property type="match status" value="1"/>
</dbReference>
<keyword evidence="7" id="KW-0067">ATP-binding</keyword>
<dbReference type="PROSITE" id="PS50110">
    <property type="entry name" value="RESPONSE_REGULATORY"/>
    <property type="match status" value="1"/>
</dbReference>
<dbReference type="PANTHER" id="PTHR43065:SF49">
    <property type="entry name" value="HISTIDINE KINASE"/>
    <property type="match status" value="1"/>
</dbReference>
<sequence>MSPREAVVESGTDELTLLIELLQETQQRIMTLTDGLVDAVVPASGHLLLLPETQTHFRDQAIVYQAFAAERTAILDALPAHVALLSATGEIRTVNAVWLDFAERISTMPGLAVGTAYADFWRVPDAFGTLDTQAVRASVAAVLGRERRLYDVEYCLHLSPSKPWFRLVVASLADDAERGAVVMHIDITEQKANEEKVRQMQRLDALGQLTGGVAHDFNNLLMVIMGNGEALLNSLSDDEQRRDWAELIVLASEKGAALTNRLLAFARRQALVPETIDLSALLAGIVQLLHRTIGEHIAITVPTIDGPRHVDADRSQLENAVINLCLNARDAMPQGGAITLSLTDRAIHPGDRPPAVDLPPGSYVMLTVSDTGCGMDAATLMRSCEPFFTTKAMGKGTGLGLSVVYGFIKQSNGAISIDSTVGAGTDVHLWLPRVSQPAARADVGAMVTDAAKGRRILLAEDDPLVARSVRQQLIGFGYEVVSVSNGHEALGYLARDAAFDLVFTDIVMSGGVSGLELVRDAGRLYPHLKFLLTSGYADALDDALRARLAGNLLAKPYKRSALAEKLDAVLRP</sequence>
<dbReference type="InterPro" id="IPR004358">
    <property type="entry name" value="Sig_transdc_His_kin-like_C"/>
</dbReference>
<evidence type="ECO:0000256" key="2">
    <source>
        <dbReference type="ARBA" id="ARBA00012438"/>
    </source>
</evidence>
<dbReference type="InterPro" id="IPR013656">
    <property type="entry name" value="PAS_4"/>
</dbReference>
<dbReference type="InterPro" id="IPR003661">
    <property type="entry name" value="HisK_dim/P_dom"/>
</dbReference>
<evidence type="ECO:0000313" key="7">
    <source>
        <dbReference type="EMBL" id="MCD7108033.1"/>
    </source>
</evidence>
<dbReference type="Pfam" id="PF00072">
    <property type="entry name" value="Response_reg"/>
    <property type="match status" value="1"/>
</dbReference>
<dbReference type="Pfam" id="PF08448">
    <property type="entry name" value="PAS_4"/>
    <property type="match status" value="1"/>
</dbReference>
<dbReference type="GO" id="GO:0000155">
    <property type="term" value="F:phosphorelay sensor kinase activity"/>
    <property type="evidence" value="ECO:0007669"/>
    <property type="project" value="InterPro"/>
</dbReference>
<evidence type="ECO:0000259" key="5">
    <source>
        <dbReference type="PROSITE" id="PS50109"/>
    </source>
</evidence>
<accession>A0A9X1NRK3</accession>
<dbReference type="Gene3D" id="3.30.565.10">
    <property type="entry name" value="Histidine kinase-like ATPase, C-terminal domain"/>
    <property type="match status" value="1"/>
</dbReference>
<organism evidence="7 8">
    <name type="scientific">Rhizobium quercicola</name>
    <dbReference type="NCBI Taxonomy" id="2901226"/>
    <lineage>
        <taxon>Bacteria</taxon>
        <taxon>Pseudomonadati</taxon>
        <taxon>Pseudomonadota</taxon>
        <taxon>Alphaproteobacteria</taxon>
        <taxon>Hyphomicrobiales</taxon>
        <taxon>Rhizobiaceae</taxon>
        <taxon>Rhizobium/Agrobacterium group</taxon>
        <taxon>Rhizobium</taxon>
    </lineage>
</organism>
<dbReference type="PROSITE" id="PS50109">
    <property type="entry name" value="HIS_KIN"/>
    <property type="match status" value="1"/>
</dbReference>
<dbReference type="RefSeq" id="WP_231811791.1">
    <property type="nucleotide sequence ID" value="NZ_JAJOZR010000001.1"/>
</dbReference>
<dbReference type="EC" id="2.7.13.3" evidence="2"/>
<dbReference type="PRINTS" id="PR00344">
    <property type="entry name" value="BCTRLSENSOR"/>
</dbReference>
<dbReference type="SMART" id="SM00387">
    <property type="entry name" value="HATPase_c"/>
    <property type="match status" value="1"/>
</dbReference>
<keyword evidence="7" id="KW-0547">Nucleotide-binding</keyword>
<keyword evidence="3 4" id="KW-0597">Phosphoprotein</keyword>
<dbReference type="PANTHER" id="PTHR43065">
    <property type="entry name" value="SENSOR HISTIDINE KINASE"/>
    <property type="match status" value="1"/>
</dbReference>